<evidence type="ECO:0000256" key="8">
    <source>
        <dbReference type="ARBA" id="ARBA00023136"/>
    </source>
</evidence>
<keyword evidence="7 9" id="KW-1133">Transmembrane helix</keyword>
<comment type="similarity">
    <text evidence="2 9">Belongs to the binding-protein-dependent transport system permease family. CysTW subfamily.</text>
</comment>
<protein>
    <recommendedName>
        <fullName evidence="3 9">Phosphate transport system permease protein PstA</fullName>
    </recommendedName>
</protein>
<keyword evidence="12" id="KW-1185">Reference proteome</keyword>
<name>A0ABV6ZYA4_9PROT</name>
<evidence type="ECO:0000256" key="2">
    <source>
        <dbReference type="ARBA" id="ARBA00007069"/>
    </source>
</evidence>
<dbReference type="InterPro" id="IPR000515">
    <property type="entry name" value="MetI-like"/>
</dbReference>
<gene>
    <name evidence="11" type="primary">pstA</name>
    <name evidence="11" type="ORF">ACFOOR_09725</name>
</gene>
<dbReference type="NCBIfam" id="TIGR00974">
    <property type="entry name" value="3a0107s02c"/>
    <property type="match status" value="1"/>
</dbReference>
<evidence type="ECO:0000256" key="1">
    <source>
        <dbReference type="ARBA" id="ARBA00004651"/>
    </source>
</evidence>
<reference evidence="12" key="1">
    <citation type="journal article" date="2019" name="Int. J. Syst. Evol. Microbiol.">
        <title>The Global Catalogue of Microorganisms (GCM) 10K type strain sequencing project: providing services to taxonomists for standard genome sequencing and annotation.</title>
        <authorList>
            <consortium name="The Broad Institute Genomics Platform"/>
            <consortium name="The Broad Institute Genome Sequencing Center for Infectious Disease"/>
            <person name="Wu L."/>
            <person name="Ma J."/>
        </authorList>
    </citation>
    <scope>NUCLEOTIDE SEQUENCE [LARGE SCALE GENOMIC DNA]</scope>
    <source>
        <strain evidence="12">KCTC 52487</strain>
    </source>
</reference>
<evidence type="ECO:0000256" key="9">
    <source>
        <dbReference type="RuleBase" id="RU363043"/>
    </source>
</evidence>
<dbReference type="InterPro" id="IPR024573">
    <property type="entry name" value="DUF3333"/>
</dbReference>
<feature type="transmembrane region" description="Helical" evidence="9">
    <location>
        <begin position="548"/>
        <end position="568"/>
    </location>
</feature>
<dbReference type="RefSeq" id="WP_343164175.1">
    <property type="nucleotide sequence ID" value="NZ_JBHRSV010000019.1"/>
</dbReference>
<comment type="subcellular location">
    <subcellularLocation>
        <location evidence="9">Cell inner membrane</location>
        <topology evidence="9">Multi-pass membrane protein</topology>
    </subcellularLocation>
    <subcellularLocation>
        <location evidence="1">Cell membrane</location>
        <topology evidence="1">Multi-pass membrane protein</topology>
    </subcellularLocation>
</comment>
<comment type="caution">
    <text evidence="11">The sequence shown here is derived from an EMBL/GenBank/DDBJ whole genome shotgun (WGS) entry which is preliminary data.</text>
</comment>
<dbReference type="CDD" id="cd06261">
    <property type="entry name" value="TM_PBP2"/>
    <property type="match status" value="1"/>
</dbReference>
<accession>A0ABV6ZYA4</accession>
<evidence type="ECO:0000256" key="5">
    <source>
        <dbReference type="ARBA" id="ARBA00022475"/>
    </source>
</evidence>
<evidence type="ECO:0000313" key="12">
    <source>
        <dbReference type="Proteomes" id="UP001595379"/>
    </source>
</evidence>
<dbReference type="PANTHER" id="PTHR43470">
    <property type="entry name" value="PHOSPHATE TRANSPORT SYSTEM PERMEASE PROTEIN PSTA-RELATED"/>
    <property type="match status" value="1"/>
</dbReference>
<evidence type="ECO:0000259" key="10">
    <source>
        <dbReference type="PROSITE" id="PS50928"/>
    </source>
</evidence>
<sequence>MISADRQSAVQKRLLKRYRDEARFRAFGIAAIVFALAMLALLIGSIGSQAISAFSVNELTLQVTLDAERVDPDGDRSPESLRRGSYNGLLQDALRAQFPDVTDRAQLRDLFGLYTPLVAARLLNQVADHPQSVGQTIDFTFPISDHADLYLKGQITGSDSASLSGGFTIARQDGRAMIVSETGAFATVLDAVRADLDLRADALEARAARYETRSEAAGDAARSEQVAGDAETARVQAAALRAQTGDDSGDLELTPQLPSRLVRIAGGFMAIDTISADGRTVSGTFLVSPEADASDEAEILSLSVPQADRRFSDAQIAWTETLVARGLVREGFNTWLFTNADSREPELAGVLGAMIGTVLTIAVTMALAMPIGVFTAIYLEEFAPKNRLTDLIEVNINNLAAVPSIVFGLLGLAVFINTFGLPRSAPLVGGMVLALMTLPTIIISARAALKAVPPSIREAALGVGASKTQTVFHHVLPLAAPGILTGSIIGMAQAMGETAPLLMIGMVAFIADVPSLSLDGLTEPATVMPVQIFLWSDGAERAFEARTAAAIIVLLGLMISFNALAVFLRRRFETRW</sequence>
<comment type="caution">
    <text evidence="9">Lacks conserved residue(s) required for the propagation of feature annotation.</text>
</comment>
<dbReference type="PANTHER" id="PTHR43470:SF5">
    <property type="entry name" value="PHOSPHATE TRANSPORT SYSTEM PERMEASE PROTEIN PSTA"/>
    <property type="match status" value="1"/>
</dbReference>
<evidence type="ECO:0000256" key="6">
    <source>
        <dbReference type="ARBA" id="ARBA00022692"/>
    </source>
</evidence>
<dbReference type="SUPFAM" id="SSF161098">
    <property type="entry name" value="MetI-like"/>
    <property type="match status" value="1"/>
</dbReference>
<keyword evidence="4" id="KW-0813">Transport</keyword>
<dbReference type="PROSITE" id="PS50928">
    <property type="entry name" value="ABC_TM1"/>
    <property type="match status" value="1"/>
</dbReference>
<feature type="transmembrane region" description="Helical" evidence="9">
    <location>
        <begin position="399"/>
        <end position="421"/>
    </location>
</feature>
<evidence type="ECO:0000313" key="11">
    <source>
        <dbReference type="EMBL" id="MFC2926381.1"/>
    </source>
</evidence>
<evidence type="ECO:0000256" key="4">
    <source>
        <dbReference type="ARBA" id="ARBA00022448"/>
    </source>
</evidence>
<dbReference type="InterPro" id="IPR005672">
    <property type="entry name" value="Phosphate_PstA"/>
</dbReference>
<dbReference type="Pfam" id="PF00528">
    <property type="entry name" value="BPD_transp_1"/>
    <property type="match status" value="1"/>
</dbReference>
<feature type="transmembrane region" description="Helical" evidence="9">
    <location>
        <begin position="26"/>
        <end position="47"/>
    </location>
</feature>
<dbReference type="Gene3D" id="1.10.3720.10">
    <property type="entry name" value="MetI-like"/>
    <property type="match status" value="1"/>
</dbReference>
<organism evidence="11 12">
    <name type="scientific">Hyphobacterium vulgare</name>
    <dbReference type="NCBI Taxonomy" id="1736751"/>
    <lineage>
        <taxon>Bacteria</taxon>
        <taxon>Pseudomonadati</taxon>
        <taxon>Pseudomonadota</taxon>
        <taxon>Alphaproteobacteria</taxon>
        <taxon>Maricaulales</taxon>
        <taxon>Maricaulaceae</taxon>
        <taxon>Hyphobacterium</taxon>
    </lineage>
</organism>
<keyword evidence="8 9" id="KW-0472">Membrane</keyword>
<dbReference type="Pfam" id="PF11812">
    <property type="entry name" value="DUF3333"/>
    <property type="match status" value="1"/>
</dbReference>
<keyword evidence="6 9" id="KW-0812">Transmembrane</keyword>
<feature type="domain" description="ABC transmembrane type-1" evidence="10">
    <location>
        <begin position="354"/>
        <end position="565"/>
    </location>
</feature>
<feature type="transmembrane region" description="Helical" evidence="9">
    <location>
        <begin position="347"/>
        <end position="379"/>
    </location>
</feature>
<proteinExistence type="inferred from homology"/>
<keyword evidence="5 9" id="KW-1003">Cell membrane</keyword>
<evidence type="ECO:0000256" key="3">
    <source>
        <dbReference type="ARBA" id="ARBA00016864"/>
    </source>
</evidence>
<dbReference type="InterPro" id="IPR035906">
    <property type="entry name" value="MetI-like_sf"/>
</dbReference>
<dbReference type="EMBL" id="JBHRSV010000019">
    <property type="protein sequence ID" value="MFC2926381.1"/>
    <property type="molecule type" value="Genomic_DNA"/>
</dbReference>
<feature type="transmembrane region" description="Helical" evidence="9">
    <location>
        <begin position="427"/>
        <end position="449"/>
    </location>
</feature>
<evidence type="ECO:0000256" key="7">
    <source>
        <dbReference type="ARBA" id="ARBA00022989"/>
    </source>
</evidence>
<dbReference type="Proteomes" id="UP001595379">
    <property type="component" value="Unassembled WGS sequence"/>
</dbReference>